<evidence type="ECO:0000259" key="1">
    <source>
        <dbReference type="Pfam" id="PF01370"/>
    </source>
</evidence>
<feature type="domain" description="NAD-dependent epimerase/dehydratase" evidence="1">
    <location>
        <begin position="84"/>
        <end position="294"/>
    </location>
</feature>
<dbReference type="GO" id="GO:0005829">
    <property type="term" value="C:cytosol"/>
    <property type="evidence" value="ECO:0007669"/>
    <property type="project" value="TreeGrafter"/>
</dbReference>
<dbReference type="Gene3D" id="3.40.50.720">
    <property type="entry name" value="NAD(P)-binding Rossmann-like Domain"/>
    <property type="match status" value="1"/>
</dbReference>
<organism evidence="2 3">
    <name type="scientific">Macleaya cordata</name>
    <name type="common">Five-seeded plume-poppy</name>
    <name type="synonym">Bocconia cordata</name>
    <dbReference type="NCBI Taxonomy" id="56857"/>
    <lineage>
        <taxon>Eukaryota</taxon>
        <taxon>Viridiplantae</taxon>
        <taxon>Streptophyta</taxon>
        <taxon>Embryophyta</taxon>
        <taxon>Tracheophyta</taxon>
        <taxon>Spermatophyta</taxon>
        <taxon>Magnoliopsida</taxon>
        <taxon>Ranunculales</taxon>
        <taxon>Papaveraceae</taxon>
        <taxon>Papaveroideae</taxon>
        <taxon>Macleaya</taxon>
    </lineage>
</organism>
<dbReference type="EMBL" id="MVGT01001374">
    <property type="protein sequence ID" value="OVA12558.1"/>
    <property type="molecule type" value="Genomic_DNA"/>
</dbReference>
<protein>
    <recommendedName>
        <fullName evidence="1">NAD-dependent epimerase/dehydratase domain-containing protein</fullName>
    </recommendedName>
</protein>
<dbReference type="InterPro" id="IPR036291">
    <property type="entry name" value="NAD(P)-bd_dom_sf"/>
</dbReference>
<dbReference type="Proteomes" id="UP000195402">
    <property type="component" value="Unassembled WGS sequence"/>
</dbReference>
<accession>A0A200QQ13</accession>
<keyword evidence="3" id="KW-1185">Reference proteome</keyword>
<sequence length="400" mass="43259">MATASSSSLFFSVLPSSALSSRPSLSLSSSLFSFSHSSSLSSSLSISPSYIIYPINSRPQSISSFTVNATAEKKKVLIVNTNSGGHAIIGFYFAKELLGSGHEVTVLTVGEEGSDKMKKPPFSRFSEIVSAGGKTVWGDPADVGKVVAGAAFDVVLDNNGKDLDTVRPVADWAKSAGVKQFLFISSAGIYKPTVEPPHVEGDAVKADAGHVAVENYIAQIFSSWAIFRPQYMIGSGNNKDCEEWFFDRIVRDRPVPIPGSGMQLTNISHARDLSSMLTMAVENPDASSGNIFNCVSDRAVTLDGMAKLCAQAAGLPVKIVHYDPKAVGVDAKKAFPFRNMHFYAEPRAAKELLGWSSTTNLPEDLKERFEEYLKIGRDKKEMKFELDDKILESLKVAVPV</sequence>
<dbReference type="GO" id="GO:0005996">
    <property type="term" value="P:monosaccharide metabolic process"/>
    <property type="evidence" value="ECO:0007669"/>
    <property type="project" value="TreeGrafter"/>
</dbReference>
<gene>
    <name evidence="2" type="ORF">BVC80_9013g3</name>
</gene>
<dbReference type="FunCoup" id="A0A200QQ13">
    <property type="interactions" value="858"/>
</dbReference>
<dbReference type="OrthoDB" id="419598at2759"/>
<dbReference type="PANTHER" id="PTHR43725">
    <property type="entry name" value="UDP-GLUCOSE 4-EPIMERASE"/>
    <property type="match status" value="1"/>
</dbReference>
<dbReference type="InterPro" id="IPR001509">
    <property type="entry name" value="Epimerase_deHydtase"/>
</dbReference>
<dbReference type="InParanoid" id="A0A200QQ13"/>
<evidence type="ECO:0000313" key="3">
    <source>
        <dbReference type="Proteomes" id="UP000195402"/>
    </source>
</evidence>
<dbReference type="OMA" id="YKTTDEP"/>
<reference evidence="2 3" key="1">
    <citation type="journal article" date="2017" name="Mol. Plant">
        <title>The Genome of Medicinal Plant Macleaya cordata Provides New Insights into Benzylisoquinoline Alkaloids Metabolism.</title>
        <authorList>
            <person name="Liu X."/>
            <person name="Liu Y."/>
            <person name="Huang P."/>
            <person name="Ma Y."/>
            <person name="Qing Z."/>
            <person name="Tang Q."/>
            <person name="Cao H."/>
            <person name="Cheng P."/>
            <person name="Zheng Y."/>
            <person name="Yuan Z."/>
            <person name="Zhou Y."/>
            <person name="Liu J."/>
            <person name="Tang Z."/>
            <person name="Zhuo Y."/>
            <person name="Zhang Y."/>
            <person name="Yu L."/>
            <person name="Huang J."/>
            <person name="Yang P."/>
            <person name="Peng Q."/>
            <person name="Zhang J."/>
            <person name="Jiang W."/>
            <person name="Zhang Z."/>
            <person name="Lin K."/>
            <person name="Ro D.K."/>
            <person name="Chen X."/>
            <person name="Xiong X."/>
            <person name="Shang Y."/>
            <person name="Huang S."/>
            <person name="Zeng J."/>
        </authorList>
    </citation>
    <scope>NUCLEOTIDE SEQUENCE [LARGE SCALE GENOMIC DNA]</scope>
    <source>
        <strain evidence="3">cv. BLH2017</strain>
        <tissue evidence="2">Root</tissue>
    </source>
</reference>
<dbReference type="PANTHER" id="PTHR43725:SF6">
    <property type="entry name" value="CHLOROPLAST STEM-LOOP BINDING PROTEIN OF 41 KDA A, CHLOROPLASTIC"/>
    <property type="match status" value="1"/>
</dbReference>
<dbReference type="STRING" id="56857.A0A200QQ13"/>
<dbReference type="Pfam" id="PF01370">
    <property type="entry name" value="Epimerase"/>
    <property type="match status" value="1"/>
</dbReference>
<evidence type="ECO:0000313" key="2">
    <source>
        <dbReference type="EMBL" id="OVA12558.1"/>
    </source>
</evidence>
<comment type="caution">
    <text evidence="2">The sequence shown here is derived from an EMBL/GenBank/DDBJ whole genome shotgun (WGS) entry which is preliminary data.</text>
</comment>
<proteinExistence type="predicted"/>
<dbReference type="FunFam" id="3.40.50.720:FF:000321">
    <property type="entry name" value="Chloroplast stem-loop binding protein of 41 kDa a, chloroplastic"/>
    <property type="match status" value="1"/>
</dbReference>
<dbReference type="GO" id="GO:0003978">
    <property type="term" value="F:UDP-glucose 4-epimerase activity"/>
    <property type="evidence" value="ECO:0007669"/>
    <property type="project" value="TreeGrafter"/>
</dbReference>
<name>A0A200QQ13_MACCD</name>
<dbReference type="AlphaFoldDB" id="A0A200QQ13"/>
<dbReference type="SUPFAM" id="SSF51735">
    <property type="entry name" value="NAD(P)-binding Rossmann-fold domains"/>
    <property type="match status" value="1"/>
</dbReference>